<dbReference type="AlphaFoldDB" id="A0A2N9AK14"/>
<sequence length="108" mass="12180">MLPTKNMRPAPTISVPDRGAIFSDILRRQALRRESQLPLLNVRAEYERAVEEARWRAHVEKNGEAIRAQVLAELRAKNGPQFGGSACCKWAVKVLASRRLHAMFDKSA</sequence>
<organism evidence="1 2">
    <name type="scientific">Methylorubrum extorquens</name>
    <name type="common">Methylobacterium dichloromethanicum</name>
    <name type="synonym">Methylobacterium extorquens</name>
    <dbReference type="NCBI Taxonomy" id="408"/>
    <lineage>
        <taxon>Bacteria</taxon>
        <taxon>Pseudomonadati</taxon>
        <taxon>Pseudomonadota</taxon>
        <taxon>Alphaproteobacteria</taxon>
        <taxon>Hyphomicrobiales</taxon>
        <taxon>Methylobacteriaceae</taxon>
        <taxon>Methylorubrum</taxon>
    </lineage>
</organism>
<name>A0A2N9AK14_METEX</name>
<accession>A0A2N9AK14</accession>
<proteinExistence type="predicted"/>
<reference evidence="2" key="1">
    <citation type="submission" date="2017-10" db="EMBL/GenBank/DDBJ databases">
        <authorList>
            <person name="Regsiter A."/>
            <person name="William W."/>
        </authorList>
    </citation>
    <scope>NUCLEOTIDE SEQUENCE [LARGE SCALE GENOMIC DNA]</scope>
</reference>
<protein>
    <submittedName>
        <fullName evidence="1">Uncharacterized protein</fullName>
    </submittedName>
</protein>
<dbReference type="Proteomes" id="UP000233769">
    <property type="component" value="Chromosome tk0001"/>
</dbReference>
<gene>
    <name evidence="1" type="ORF">TK0001_1076</name>
</gene>
<evidence type="ECO:0000313" key="1">
    <source>
        <dbReference type="EMBL" id="SOR27678.1"/>
    </source>
</evidence>
<dbReference type="EMBL" id="LT962688">
    <property type="protein sequence ID" value="SOR27678.1"/>
    <property type="molecule type" value="Genomic_DNA"/>
</dbReference>
<evidence type="ECO:0000313" key="2">
    <source>
        <dbReference type="Proteomes" id="UP000233769"/>
    </source>
</evidence>